<dbReference type="InterPro" id="IPR003439">
    <property type="entry name" value="ABC_transporter-like_ATP-bd"/>
</dbReference>
<protein>
    <submittedName>
        <fullName evidence="7">ABC transporter, ATP-binding protein</fullName>
    </submittedName>
</protein>
<dbReference type="AlphaFoldDB" id="M2YC09"/>
<evidence type="ECO:0000313" key="7">
    <source>
        <dbReference type="EMBL" id="EME36179.1"/>
    </source>
</evidence>
<gene>
    <name evidence="7" type="ORF">C884_00658</name>
</gene>
<accession>M2YC09</accession>
<feature type="compositionally biased region" description="Polar residues" evidence="5">
    <location>
        <begin position="1"/>
        <end position="24"/>
    </location>
</feature>
<dbReference type="PROSITE" id="PS50893">
    <property type="entry name" value="ABC_TRANSPORTER_2"/>
    <property type="match status" value="1"/>
</dbReference>
<dbReference type="PANTHER" id="PTHR43335">
    <property type="entry name" value="ABC TRANSPORTER, ATP-BINDING PROTEIN"/>
    <property type="match status" value="1"/>
</dbReference>
<dbReference type="SMART" id="SM00382">
    <property type="entry name" value="AAA"/>
    <property type="match status" value="1"/>
</dbReference>
<dbReference type="PROSITE" id="PS00211">
    <property type="entry name" value="ABC_TRANSPORTER_1"/>
    <property type="match status" value="1"/>
</dbReference>
<dbReference type="SUPFAM" id="SSF52540">
    <property type="entry name" value="P-loop containing nucleoside triphosphate hydrolases"/>
    <property type="match status" value="1"/>
</dbReference>
<dbReference type="InterPro" id="IPR017871">
    <property type="entry name" value="ABC_transporter-like_CS"/>
</dbReference>
<dbReference type="InterPro" id="IPR003593">
    <property type="entry name" value="AAA+_ATPase"/>
</dbReference>
<feature type="region of interest" description="Disordered" evidence="5">
    <location>
        <begin position="1"/>
        <end position="29"/>
    </location>
</feature>
<dbReference type="GeneID" id="93317111"/>
<evidence type="ECO:0000256" key="2">
    <source>
        <dbReference type="ARBA" id="ARBA00022448"/>
    </source>
</evidence>
<evidence type="ECO:0000256" key="4">
    <source>
        <dbReference type="ARBA" id="ARBA00022840"/>
    </source>
</evidence>
<keyword evidence="4 7" id="KW-0067">ATP-binding</keyword>
<comment type="caution">
    <text evidence="7">The sequence shown here is derived from an EMBL/GenBank/DDBJ whole genome shotgun (WGS) entry which is preliminary data.</text>
</comment>
<evidence type="ECO:0000259" key="6">
    <source>
        <dbReference type="PROSITE" id="PS50893"/>
    </source>
</evidence>
<evidence type="ECO:0000256" key="5">
    <source>
        <dbReference type="SAM" id="MobiDB-lite"/>
    </source>
</evidence>
<keyword evidence="3" id="KW-0547">Nucleotide-binding</keyword>
<dbReference type="InterPro" id="IPR027417">
    <property type="entry name" value="P-loop_NTPase"/>
</dbReference>
<feature type="domain" description="ABC transporter" evidence="6">
    <location>
        <begin position="31"/>
        <end position="258"/>
    </location>
</feature>
<dbReference type="EMBL" id="ANHZ02000017">
    <property type="protein sequence ID" value="EME36179.1"/>
    <property type="molecule type" value="Genomic_DNA"/>
</dbReference>
<reference evidence="7 8" key="1">
    <citation type="journal article" date="2014" name="Genome Announc.">
        <title>Draft Genome Sequence of Kocuria palustris PEL.</title>
        <authorList>
            <person name="Sharma G."/>
            <person name="Khatri I."/>
            <person name="Subramanian S."/>
        </authorList>
    </citation>
    <scope>NUCLEOTIDE SEQUENCE [LARGE SCALE GENOMIC DNA]</scope>
    <source>
        <strain evidence="7 8">PEL</strain>
    </source>
</reference>
<dbReference type="RefSeq" id="WP_006215081.1">
    <property type="nucleotide sequence ID" value="NZ_ANHZ02000017.1"/>
</dbReference>
<evidence type="ECO:0000256" key="3">
    <source>
        <dbReference type="ARBA" id="ARBA00022741"/>
    </source>
</evidence>
<organism evidence="7 8">
    <name type="scientific">Kocuria palustris PEL</name>
    <dbReference type="NCBI Taxonomy" id="1236550"/>
    <lineage>
        <taxon>Bacteria</taxon>
        <taxon>Bacillati</taxon>
        <taxon>Actinomycetota</taxon>
        <taxon>Actinomycetes</taxon>
        <taxon>Micrococcales</taxon>
        <taxon>Micrococcaceae</taxon>
        <taxon>Kocuria</taxon>
    </lineage>
</organism>
<dbReference type="Pfam" id="PF00005">
    <property type="entry name" value="ABC_tran"/>
    <property type="match status" value="1"/>
</dbReference>
<comment type="similarity">
    <text evidence="1">Belongs to the ABC transporter superfamily.</text>
</comment>
<evidence type="ECO:0000313" key="8">
    <source>
        <dbReference type="Proteomes" id="UP000009877"/>
    </source>
</evidence>
<dbReference type="Gene3D" id="3.40.50.300">
    <property type="entry name" value="P-loop containing nucleotide triphosphate hydrolases"/>
    <property type="match status" value="1"/>
</dbReference>
<dbReference type="GO" id="GO:0016887">
    <property type="term" value="F:ATP hydrolysis activity"/>
    <property type="evidence" value="ECO:0007669"/>
    <property type="project" value="InterPro"/>
</dbReference>
<dbReference type="Proteomes" id="UP000009877">
    <property type="component" value="Unassembled WGS sequence"/>
</dbReference>
<dbReference type="PANTHER" id="PTHR43335:SF4">
    <property type="entry name" value="ABC TRANSPORTER, ATP-BINDING PROTEIN"/>
    <property type="match status" value="1"/>
</dbReference>
<sequence length="321" mass="35315">MSSTQTAQETPSDGAASRSTTYSPPSRGHRLEVRGLTRTFGEKTAVDDVSFTVEPGGMTGFIGANGAGKTTTMRMMMGVLRIHSGQVLWDGRPITAADRAGFGYMPEERGLYPKQGILDQLGYLGQLHGMERAQALREAQRLLERFDLADRPKDKLETLSLGNQQRVQVAASLLHSPSALILDEPFSGLDPVAVDSMVELLREHMARGVPVLFSSHQLDLVDRLCDSMVILSGGRVLEHGTADELRAARPLSHRLRCSEDVGWVRDVHGVQVEDLDGCRAVVRLDDDAARAELLRRALERGLQEFTDLAPTLSEIYREVTR</sequence>
<proteinExistence type="inferred from homology"/>
<dbReference type="GO" id="GO:0005524">
    <property type="term" value="F:ATP binding"/>
    <property type="evidence" value="ECO:0007669"/>
    <property type="project" value="UniProtKB-KW"/>
</dbReference>
<dbReference type="STRING" id="71999.KPaMU14_04615"/>
<keyword evidence="2" id="KW-0813">Transport</keyword>
<name>M2YC09_9MICC</name>
<keyword evidence="8" id="KW-1185">Reference proteome</keyword>
<evidence type="ECO:0000256" key="1">
    <source>
        <dbReference type="ARBA" id="ARBA00005417"/>
    </source>
</evidence>